<keyword evidence="4" id="KW-0132">Cell division</keyword>
<dbReference type="Gene3D" id="3.30.470.30">
    <property type="entry name" value="DNA ligase/mRNA capping enzyme"/>
    <property type="match status" value="1"/>
</dbReference>
<dbReference type="EMBL" id="ATCN01000020">
    <property type="protein sequence ID" value="EPR80072.1"/>
    <property type="molecule type" value="Genomic_DNA"/>
</dbReference>
<dbReference type="PANTHER" id="PTHR45674">
    <property type="entry name" value="DNA LIGASE 1/3 FAMILY MEMBER"/>
    <property type="match status" value="1"/>
</dbReference>
<evidence type="ECO:0000256" key="8">
    <source>
        <dbReference type="ARBA" id="ARBA00022840"/>
    </source>
</evidence>
<evidence type="ECO:0000259" key="16">
    <source>
        <dbReference type="PROSITE" id="PS50160"/>
    </source>
</evidence>
<evidence type="ECO:0000256" key="2">
    <source>
        <dbReference type="ARBA" id="ARBA00012727"/>
    </source>
</evidence>
<evidence type="ECO:0000256" key="12">
    <source>
        <dbReference type="ARBA" id="ARBA00034003"/>
    </source>
</evidence>
<dbReference type="GO" id="GO:0051301">
    <property type="term" value="P:cell division"/>
    <property type="evidence" value="ECO:0007669"/>
    <property type="project" value="UniProtKB-KW"/>
</dbReference>
<dbReference type="InterPro" id="IPR036599">
    <property type="entry name" value="DNA_ligase_N_sf"/>
</dbReference>
<dbReference type="OrthoDB" id="206088at2759"/>
<dbReference type="AlphaFoldDB" id="S7WE81"/>
<dbReference type="Gene3D" id="1.10.3260.10">
    <property type="entry name" value="DNA ligase, ATP-dependent, N-terminal domain"/>
    <property type="match status" value="1"/>
</dbReference>
<dbReference type="InterPro" id="IPR012340">
    <property type="entry name" value="NA-bd_OB-fold"/>
</dbReference>
<dbReference type="GO" id="GO:0006281">
    <property type="term" value="P:DNA repair"/>
    <property type="evidence" value="ECO:0007669"/>
    <property type="project" value="UniProtKB-KW"/>
</dbReference>
<keyword evidence="3 17" id="KW-0436">Ligase</keyword>
<keyword evidence="6" id="KW-0547">Nucleotide-binding</keyword>
<evidence type="ECO:0000256" key="9">
    <source>
        <dbReference type="ARBA" id="ARBA00023172"/>
    </source>
</evidence>
<reference evidence="18" key="1">
    <citation type="journal article" date="2013" name="PLoS Genet.">
        <title>The genome of Spraguea lophii and the basis of host-microsporidian interactions.</title>
        <authorList>
            <person name="Campbell S.E."/>
            <person name="Williams T.A."/>
            <person name="Yousuf A."/>
            <person name="Soanes D.M."/>
            <person name="Paszkiewicz K.H."/>
            <person name="Williams B.A.P."/>
        </authorList>
    </citation>
    <scope>NUCLEOTIDE SEQUENCE [LARGE SCALE GENOMIC DNA]</scope>
    <source>
        <strain evidence="18">42_110</strain>
    </source>
</reference>
<evidence type="ECO:0000256" key="15">
    <source>
        <dbReference type="RuleBase" id="RU004196"/>
    </source>
</evidence>
<evidence type="ECO:0000256" key="5">
    <source>
        <dbReference type="ARBA" id="ARBA00022705"/>
    </source>
</evidence>
<comment type="similarity">
    <text evidence="1 15">Belongs to the ATP-dependent DNA ligase family.</text>
</comment>
<dbReference type="Proteomes" id="UP000014978">
    <property type="component" value="Unassembled WGS sequence"/>
</dbReference>
<dbReference type="FunFam" id="2.40.50.140:FF:000062">
    <property type="entry name" value="DNA ligase"/>
    <property type="match status" value="1"/>
</dbReference>
<dbReference type="InParanoid" id="S7WE81"/>
<dbReference type="Pfam" id="PF04679">
    <property type="entry name" value="DNA_ligase_A_C"/>
    <property type="match status" value="1"/>
</dbReference>
<keyword evidence="10" id="KW-0234">DNA repair</keyword>
<evidence type="ECO:0000256" key="11">
    <source>
        <dbReference type="ARBA" id="ARBA00023306"/>
    </source>
</evidence>
<dbReference type="InterPro" id="IPR000977">
    <property type="entry name" value="DNA_ligase_ATP-dep"/>
</dbReference>
<name>S7WE81_SPRLO</name>
<dbReference type="GO" id="GO:0006273">
    <property type="term" value="P:lagging strand elongation"/>
    <property type="evidence" value="ECO:0007669"/>
    <property type="project" value="TreeGrafter"/>
</dbReference>
<dbReference type="HOGENOM" id="CLU_005138_4_2_1"/>
<evidence type="ECO:0000256" key="3">
    <source>
        <dbReference type="ARBA" id="ARBA00022598"/>
    </source>
</evidence>
<dbReference type="Pfam" id="PF01068">
    <property type="entry name" value="DNA_ligase_A_M"/>
    <property type="match status" value="1"/>
</dbReference>
<gene>
    <name evidence="17" type="ORF">SLOPH_283</name>
</gene>
<evidence type="ECO:0000256" key="13">
    <source>
        <dbReference type="ARBA" id="ARBA00041131"/>
    </source>
</evidence>
<comment type="catalytic activity">
    <reaction evidence="12">
        <text>ATP + (deoxyribonucleotide)n-3'-hydroxyl + 5'-phospho-(deoxyribonucleotide)m = (deoxyribonucleotide)n+m + AMP + diphosphate.</text>
        <dbReference type="EC" id="6.5.1.1"/>
    </reaction>
</comment>
<dbReference type="EC" id="6.5.1.1" evidence="2"/>
<dbReference type="GO" id="GO:0006310">
    <property type="term" value="P:DNA recombination"/>
    <property type="evidence" value="ECO:0007669"/>
    <property type="project" value="UniProtKB-KW"/>
</dbReference>
<keyword evidence="8" id="KW-0067">ATP-binding</keyword>
<evidence type="ECO:0000256" key="7">
    <source>
        <dbReference type="ARBA" id="ARBA00022763"/>
    </source>
</evidence>
<dbReference type="SUPFAM" id="SSF50249">
    <property type="entry name" value="Nucleic acid-binding proteins"/>
    <property type="match status" value="1"/>
</dbReference>
<keyword evidence="9" id="KW-0233">DNA recombination</keyword>
<keyword evidence="11" id="KW-0131">Cell cycle</keyword>
<evidence type="ECO:0000313" key="18">
    <source>
        <dbReference type="Proteomes" id="UP000014978"/>
    </source>
</evidence>
<accession>S7WE81</accession>
<feature type="domain" description="ATP-dependent DNA ligase family profile" evidence="16">
    <location>
        <begin position="458"/>
        <end position="610"/>
    </location>
</feature>
<protein>
    <recommendedName>
        <fullName evidence="13">DNA ligase 1</fullName>
        <ecNumber evidence="2">6.5.1.1</ecNumber>
    </recommendedName>
    <alternativeName>
        <fullName evidence="14">DNA ligase I</fullName>
    </alternativeName>
</protein>
<evidence type="ECO:0000313" key="17">
    <source>
        <dbReference type="EMBL" id="EPR80072.1"/>
    </source>
</evidence>
<dbReference type="PANTHER" id="PTHR45674:SF4">
    <property type="entry name" value="DNA LIGASE 1"/>
    <property type="match status" value="1"/>
</dbReference>
<evidence type="ECO:0000256" key="14">
    <source>
        <dbReference type="ARBA" id="ARBA00041666"/>
    </source>
</evidence>
<keyword evidence="5" id="KW-0235">DNA replication</keyword>
<dbReference type="SUPFAM" id="SSF117018">
    <property type="entry name" value="ATP-dependent DNA ligase DNA-binding domain"/>
    <property type="match status" value="1"/>
</dbReference>
<comment type="caution">
    <text evidence="17">The sequence shown here is derived from an EMBL/GenBank/DDBJ whole genome shotgun (WGS) entry which is preliminary data.</text>
</comment>
<dbReference type="FunCoup" id="S7WE81">
    <property type="interactions" value="183"/>
</dbReference>
<organism evidence="17 18">
    <name type="scientific">Spraguea lophii (strain 42_110)</name>
    <name type="common">Microsporidian parasite</name>
    <dbReference type="NCBI Taxonomy" id="1358809"/>
    <lineage>
        <taxon>Eukaryota</taxon>
        <taxon>Fungi</taxon>
        <taxon>Fungi incertae sedis</taxon>
        <taxon>Microsporidia</taxon>
        <taxon>Spragueidae</taxon>
        <taxon>Spraguea</taxon>
    </lineage>
</organism>
<dbReference type="InterPro" id="IPR012310">
    <property type="entry name" value="DNA_ligase_ATP-dep_cent"/>
</dbReference>
<dbReference type="SUPFAM" id="SSF56091">
    <property type="entry name" value="DNA ligase/mRNA capping enzyme, catalytic domain"/>
    <property type="match status" value="1"/>
</dbReference>
<dbReference type="NCBIfam" id="TIGR00574">
    <property type="entry name" value="dnl1"/>
    <property type="match status" value="1"/>
</dbReference>
<sequence>MTSFLEFSKTLEKISQTTKRLEIIDILCDYFSDILSNYNTINNTTENKNNVDNESEIKEMLTSTLYLLTCTIYPSYYNKELGIGETIIIKLIADYSCSKEKVIKEKYKKIGDLGDLISNTTSKARIGQLNINTANKTNKKEKNCLSVVSVLKVLREVSYTTGKNSVDTKKKLLLNLMMKIDEEKNIQLKYLIRIFECKLKIGLALKTVLIALGKSFYYYYNRNNDENNKEEINVNEIIKTAYNRLPNFDLLVDNLLKYKIEDLLEHTSITVGIPLKPMLAQPSKDLNMALSKVEKGEYNDNSDDENEYIEEKKKIETSNDDFPEKEKIENKEKVDINNLQQSDLPSYRAEFKYDGERLQIHRNHDNVYIYSRNSENLIERYNELIKVVKMMECKEFIIDTEVVAYNKEKKSIEQFQTLVTRKRKLDEKETKKCQLDSFFKKEEKGNEIISVENKIQDNKNNSSNICVFVFDILFCNGKSTIELPYEERRKILNKNITPIKNEIEFAIGYDLDINLNVIKNNNFTNDGIELNTIDDLFLFAIQSNCEGLILKKYGPSSPYLPSKRTFNWIKVKEDYLQSVGDSLDLIVMGAYYGKGKRKNFYGTFLLGAYNERNNRIEALTKIGTGFSDADLERYFKELKRVDVMPKEYCGNDIIPDVWIDPINIWEVKSASLSTSNTYLCAKDLFYNSYGMSKGISLRFPRYIKDRKDKNIEDSTTTDTIFMLYQQKNNEESIEEEF</sequence>
<evidence type="ECO:0000256" key="10">
    <source>
        <dbReference type="ARBA" id="ARBA00023204"/>
    </source>
</evidence>
<dbReference type="Pfam" id="PF04675">
    <property type="entry name" value="DNA_ligase_A_N"/>
    <property type="match status" value="1"/>
</dbReference>
<dbReference type="VEuPathDB" id="MicrosporidiaDB:SLOPH_283"/>
<dbReference type="Gene3D" id="3.30.1490.70">
    <property type="match status" value="1"/>
</dbReference>
<dbReference type="OMA" id="WIKYKRD"/>
<dbReference type="PROSITE" id="PS50160">
    <property type="entry name" value="DNA_LIGASE_A3"/>
    <property type="match status" value="1"/>
</dbReference>
<dbReference type="InterPro" id="IPR050191">
    <property type="entry name" value="ATP-dep_DNA_ligase"/>
</dbReference>
<dbReference type="Gene3D" id="2.40.50.140">
    <property type="entry name" value="Nucleic acid-binding proteins"/>
    <property type="match status" value="1"/>
</dbReference>
<evidence type="ECO:0000256" key="6">
    <source>
        <dbReference type="ARBA" id="ARBA00022741"/>
    </source>
</evidence>
<dbReference type="GO" id="GO:0071897">
    <property type="term" value="P:DNA biosynthetic process"/>
    <property type="evidence" value="ECO:0007669"/>
    <property type="project" value="InterPro"/>
</dbReference>
<evidence type="ECO:0000256" key="1">
    <source>
        <dbReference type="ARBA" id="ARBA00007572"/>
    </source>
</evidence>
<keyword evidence="7" id="KW-0227">DNA damage</keyword>
<evidence type="ECO:0000256" key="4">
    <source>
        <dbReference type="ARBA" id="ARBA00022618"/>
    </source>
</evidence>
<dbReference type="STRING" id="1358809.S7WE81"/>
<dbReference type="GO" id="GO:0003910">
    <property type="term" value="F:DNA ligase (ATP) activity"/>
    <property type="evidence" value="ECO:0007669"/>
    <property type="project" value="UniProtKB-EC"/>
</dbReference>
<dbReference type="InterPro" id="IPR012308">
    <property type="entry name" value="DNA_ligase_ATP-dep_N"/>
</dbReference>
<proteinExistence type="inferred from homology"/>
<dbReference type="InterPro" id="IPR012309">
    <property type="entry name" value="DNA_ligase_ATP-dep_C"/>
</dbReference>
<dbReference type="GO" id="GO:0003677">
    <property type="term" value="F:DNA binding"/>
    <property type="evidence" value="ECO:0007669"/>
    <property type="project" value="InterPro"/>
</dbReference>
<keyword evidence="18" id="KW-1185">Reference proteome</keyword>
<dbReference type="GO" id="GO:0005524">
    <property type="term" value="F:ATP binding"/>
    <property type="evidence" value="ECO:0007669"/>
    <property type="project" value="UniProtKB-KW"/>
</dbReference>